<dbReference type="Proteomes" id="UP000789342">
    <property type="component" value="Unassembled WGS sequence"/>
</dbReference>
<dbReference type="AlphaFoldDB" id="A0A9N9CYY4"/>
<sequence>MSMLEFKDEDVPSTIRDENNYRWIDATGITVNDCNLCLKCILQALYEILDGKENKTSKDLDNINLLLILLQKHTLVPSRLKWPGKF</sequence>
<accession>A0A9N9CYY4</accession>
<evidence type="ECO:0000313" key="2">
    <source>
        <dbReference type="Proteomes" id="UP000789342"/>
    </source>
</evidence>
<keyword evidence="2" id="KW-1185">Reference proteome</keyword>
<evidence type="ECO:0000313" key="1">
    <source>
        <dbReference type="EMBL" id="CAG8620233.1"/>
    </source>
</evidence>
<dbReference type="EMBL" id="CAJVPV010007535">
    <property type="protein sequence ID" value="CAG8620233.1"/>
    <property type="molecule type" value="Genomic_DNA"/>
</dbReference>
<name>A0A9N9CYY4_9GLOM</name>
<proteinExistence type="predicted"/>
<gene>
    <name evidence="1" type="ORF">AMORRO_LOCUS8629</name>
</gene>
<comment type="caution">
    <text evidence="1">The sequence shown here is derived from an EMBL/GenBank/DDBJ whole genome shotgun (WGS) entry which is preliminary data.</text>
</comment>
<dbReference type="OrthoDB" id="2306231at2759"/>
<protein>
    <submittedName>
        <fullName evidence="1">12961_t:CDS:1</fullName>
    </submittedName>
</protein>
<reference evidence="1" key="1">
    <citation type="submission" date="2021-06" db="EMBL/GenBank/DDBJ databases">
        <authorList>
            <person name="Kallberg Y."/>
            <person name="Tangrot J."/>
            <person name="Rosling A."/>
        </authorList>
    </citation>
    <scope>NUCLEOTIDE SEQUENCE</scope>
    <source>
        <strain evidence="1">CL551</strain>
    </source>
</reference>
<organism evidence="1 2">
    <name type="scientific">Acaulospora morrowiae</name>
    <dbReference type="NCBI Taxonomy" id="94023"/>
    <lineage>
        <taxon>Eukaryota</taxon>
        <taxon>Fungi</taxon>
        <taxon>Fungi incertae sedis</taxon>
        <taxon>Mucoromycota</taxon>
        <taxon>Glomeromycotina</taxon>
        <taxon>Glomeromycetes</taxon>
        <taxon>Diversisporales</taxon>
        <taxon>Acaulosporaceae</taxon>
        <taxon>Acaulospora</taxon>
    </lineage>
</organism>